<evidence type="ECO:0000256" key="9">
    <source>
        <dbReference type="ARBA" id="ARBA00023077"/>
    </source>
</evidence>
<evidence type="ECO:0000256" key="10">
    <source>
        <dbReference type="ARBA" id="ARBA00023136"/>
    </source>
</evidence>
<dbReference type="STRING" id="49280.A9996_02295"/>
<evidence type="ECO:0000256" key="13">
    <source>
        <dbReference type="RuleBase" id="RU003357"/>
    </source>
</evidence>
<evidence type="ECO:0000256" key="12">
    <source>
        <dbReference type="PROSITE-ProRule" id="PRU01360"/>
    </source>
</evidence>
<dbReference type="SUPFAM" id="SSF56935">
    <property type="entry name" value="Porins"/>
    <property type="match status" value="1"/>
</dbReference>
<keyword evidence="2 12" id="KW-0813">Transport</keyword>
<comment type="subcellular location">
    <subcellularLocation>
        <location evidence="1 12">Cell outer membrane</location>
        <topology evidence="1 12">Multi-pass membrane protein</topology>
    </subcellularLocation>
</comment>
<dbReference type="GO" id="GO:0015344">
    <property type="term" value="F:siderophore uptake transmembrane transporter activity"/>
    <property type="evidence" value="ECO:0007669"/>
    <property type="project" value="TreeGrafter"/>
</dbReference>
<feature type="domain" description="TonB-dependent receptor plug" evidence="15">
    <location>
        <begin position="119"/>
        <end position="221"/>
    </location>
</feature>
<dbReference type="Gene3D" id="2.170.130.10">
    <property type="entry name" value="TonB-dependent receptor, plug domain"/>
    <property type="match status" value="1"/>
</dbReference>
<dbReference type="CDD" id="cd01347">
    <property type="entry name" value="ligand_gated_channel"/>
    <property type="match status" value="1"/>
</dbReference>
<evidence type="ECO:0000313" key="17">
    <source>
        <dbReference type="Proteomes" id="UP000248987"/>
    </source>
</evidence>
<evidence type="ECO:0000259" key="15">
    <source>
        <dbReference type="Pfam" id="PF07715"/>
    </source>
</evidence>
<sequence length="762" mass="86141">MRFLKLQAVMLFITVFFNMLQAQEVKGLVKSERGIPIADVSVSNNNQVISKTDDNGQFVLPKNFSLPLEITLEHPEFQFKTAVFSEVNQIFYLMETITIEELSPVLIVAPPEIKSLVITPTNTITSEALDQQSPVALVDALNKTAGVYIQSGAINTNRITIRGVGSRTLYGTNKIKAYFNGIPITNGVGETALDVYDPEDLQSIEVIKGPKATLYGTNLGGTLLLNSKKSKTQGLSFKNSTTVGSFGLLKNSVSSDFSNTNFSLHFAYDHLELDGYRDNSRYNKNSYFLNSSYRLNDNTLLSVLLNHSNYRAEIPSSIGKTDYLQNPSKAAFTWSKAKGYEDDAQSLAGINLNHKFSKSWENSTSVFYSYSDHYEPRPFNILDEFTEGVGLRTLFTNSFDFLGRPAEWHFGTELYQDAYHWKTFENRYATNNGNGSLQGILLSNNQENRAQLNVFSSITLPVLNKVTLQFGMNYNKTTYDFQDDFNPEERNKSATRNFDDIIAPNVNLTYQLNPQQQVFANVSYGFNYPSLEETLTPDGLINPEISPEKGYNYEIGSQVYFFKKRWHILATYYILDIKDLLVAQRVGDDQYIGRNAGRTLHQGLEISTDYKLVFTESFKVSPYVNASFNWHKFKEFIDEDIDFSGNELTGVPNVTLASGVALNFDQFSLFFNHLYVGEMPMNDANSLFSDAYNLLNLKLNYVGQLLERLGYEVNFGVNNLADTKYASSILINATGFNNSEPRYYYPGNPRNYYGGIKLNYNF</sequence>
<dbReference type="AlphaFoldDB" id="A0A1A7R3S5"/>
<evidence type="ECO:0000256" key="5">
    <source>
        <dbReference type="ARBA" id="ARBA00022692"/>
    </source>
</evidence>
<keyword evidence="9 13" id="KW-0798">TonB box</keyword>
<name>A0A1A7R3S5_9FLAO</name>
<dbReference type="InterPro" id="IPR000531">
    <property type="entry name" value="Beta-barrel_TonB"/>
</dbReference>
<evidence type="ECO:0000256" key="11">
    <source>
        <dbReference type="ARBA" id="ARBA00023237"/>
    </source>
</evidence>
<dbReference type="Pfam" id="PF07715">
    <property type="entry name" value="Plug"/>
    <property type="match status" value="1"/>
</dbReference>
<evidence type="ECO:0000256" key="6">
    <source>
        <dbReference type="ARBA" id="ARBA00022729"/>
    </source>
</evidence>
<keyword evidence="11 12" id="KW-0998">Cell outer membrane</keyword>
<accession>A0A1A7R3S5</accession>
<evidence type="ECO:0000256" key="1">
    <source>
        <dbReference type="ARBA" id="ARBA00004571"/>
    </source>
</evidence>
<keyword evidence="16" id="KW-0675">Receptor</keyword>
<reference evidence="16 17" key="1">
    <citation type="submission" date="2018-06" db="EMBL/GenBank/DDBJ databases">
        <title>Genomic Encyclopedia of Archaeal and Bacterial Type Strains, Phase II (KMG-II): from individual species to whole genera.</title>
        <authorList>
            <person name="Goeker M."/>
        </authorList>
    </citation>
    <scope>NUCLEOTIDE SEQUENCE [LARGE SCALE GENOMIC DNA]</scope>
    <source>
        <strain evidence="16 17">DSM 12408</strain>
    </source>
</reference>
<dbReference type="GO" id="GO:0009279">
    <property type="term" value="C:cell outer membrane"/>
    <property type="evidence" value="ECO:0007669"/>
    <property type="project" value="UniProtKB-SubCell"/>
</dbReference>
<dbReference type="EMBL" id="QLLQ01000002">
    <property type="protein sequence ID" value="RAJ26466.1"/>
    <property type="molecule type" value="Genomic_DNA"/>
</dbReference>
<comment type="caution">
    <text evidence="16">The sequence shown here is derived from an EMBL/GenBank/DDBJ whole genome shotgun (WGS) entry which is preliminary data.</text>
</comment>
<feature type="domain" description="TonB-dependent receptor-like beta-barrel" evidence="14">
    <location>
        <begin position="293"/>
        <end position="720"/>
    </location>
</feature>
<dbReference type="InterPro" id="IPR012910">
    <property type="entry name" value="Plug_dom"/>
</dbReference>
<keyword evidence="6" id="KW-0732">Signal</keyword>
<dbReference type="PANTHER" id="PTHR32552">
    <property type="entry name" value="FERRICHROME IRON RECEPTOR-RELATED"/>
    <property type="match status" value="1"/>
</dbReference>
<proteinExistence type="inferred from homology"/>
<dbReference type="Gene3D" id="2.40.170.20">
    <property type="entry name" value="TonB-dependent receptor, beta-barrel domain"/>
    <property type="match status" value="1"/>
</dbReference>
<keyword evidence="3 12" id="KW-1134">Transmembrane beta strand</keyword>
<gene>
    <name evidence="16" type="ORF">LX77_00715</name>
</gene>
<dbReference type="PROSITE" id="PS52016">
    <property type="entry name" value="TONB_DEPENDENT_REC_3"/>
    <property type="match status" value="1"/>
</dbReference>
<comment type="similarity">
    <text evidence="12 13">Belongs to the TonB-dependent receptor family.</text>
</comment>
<dbReference type="InterPro" id="IPR036942">
    <property type="entry name" value="Beta-barrel_TonB_sf"/>
</dbReference>
<evidence type="ECO:0000256" key="3">
    <source>
        <dbReference type="ARBA" id="ARBA00022452"/>
    </source>
</evidence>
<dbReference type="Proteomes" id="UP000248987">
    <property type="component" value="Unassembled WGS sequence"/>
</dbReference>
<protein>
    <submittedName>
        <fullName evidence="16">Iron complex outermembrane receptor protein</fullName>
    </submittedName>
</protein>
<dbReference type="Pfam" id="PF00593">
    <property type="entry name" value="TonB_dep_Rec_b-barrel"/>
    <property type="match status" value="1"/>
</dbReference>
<dbReference type="InterPro" id="IPR037066">
    <property type="entry name" value="Plug_dom_sf"/>
</dbReference>
<evidence type="ECO:0000256" key="8">
    <source>
        <dbReference type="ARBA" id="ARBA00023065"/>
    </source>
</evidence>
<dbReference type="RefSeq" id="WP_066430412.1">
    <property type="nucleotide sequence ID" value="NZ_LZRN01000003.1"/>
</dbReference>
<keyword evidence="7" id="KW-0408">Iron</keyword>
<dbReference type="InterPro" id="IPR039426">
    <property type="entry name" value="TonB-dep_rcpt-like"/>
</dbReference>
<keyword evidence="5 12" id="KW-0812">Transmembrane</keyword>
<keyword evidence="17" id="KW-1185">Reference proteome</keyword>
<dbReference type="PANTHER" id="PTHR32552:SF68">
    <property type="entry name" value="FERRICHROME OUTER MEMBRANE TRANSPORTER_PHAGE RECEPTOR"/>
    <property type="match status" value="1"/>
</dbReference>
<evidence type="ECO:0000256" key="2">
    <source>
        <dbReference type="ARBA" id="ARBA00022448"/>
    </source>
</evidence>
<evidence type="ECO:0000256" key="7">
    <source>
        <dbReference type="ARBA" id="ARBA00023004"/>
    </source>
</evidence>
<evidence type="ECO:0000313" key="16">
    <source>
        <dbReference type="EMBL" id="RAJ26466.1"/>
    </source>
</evidence>
<organism evidence="16 17">
    <name type="scientific">Gelidibacter algens</name>
    <dbReference type="NCBI Taxonomy" id="49280"/>
    <lineage>
        <taxon>Bacteria</taxon>
        <taxon>Pseudomonadati</taxon>
        <taxon>Bacteroidota</taxon>
        <taxon>Flavobacteriia</taxon>
        <taxon>Flavobacteriales</taxon>
        <taxon>Flavobacteriaceae</taxon>
        <taxon>Gelidibacter</taxon>
    </lineage>
</organism>
<evidence type="ECO:0000259" key="14">
    <source>
        <dbReference type="Pfam" id="PF00593"/>
    </source>
</evidence>
<keyword evidence="8" id="KW-0406">Ion transport</keyword>
<evidence type="ECO:0000256" key="4">
    <source>
        <dbReference type="ARBA" id="ARBA00022496"/>
    </source>
</evidence>
<keyword evidence="10 12" id="KW-0472">Membrane</keyword>
<dbReference type="OrthoDB" id="9782587at2"/>
<keyword evidence="4" id="KW-0410">Iron transport</keyword>